<organism evidence="4 5">
    <name type="scientific">Hypholoma sublateritium (strain FD-334 SS-4)</name>
    <dbReference type="NCBI Taxonomy" id="945553"/>
    <lineage>
        <taxon>Eukaryota</taxon>
        <taxon>Fungi</taxon>
        <taxon>Dikarya</taxon>
        <taxon>Basidiomycota</taxon>
        <taxon>Agaricomycotina</taxon>
        <taxon>Agaricomycetes</taxon>
        <taxon>Agaricomycetidae</taxon>
        <taxon>Agaricales</taxon>
        <taxon>Agaricineae</taxon>
        <taxon>Strophariaceae</taxon>
        <taxon>Hypholoma</taxon>
    </lineage>
</organism>
<evidence type="ECO:0000256" key="2">
    <source>
        <dbReference type="SAM" id="Phobius"/>
    </source>
</evidence>
<dbReference type="EMBL" id="KN817571">
    <property type="protein sequence ID" value="KJA20080.1"/>
    <property type="molecule type" value="Genomic_DNA"/>
</dbReference>
<name>A0A0D2PJB9_HYPSF</name>
<feature type="signal peptide" evidence="3">
    <location>
        <begin position="1"/>
        <end position="22"/>
    </location>
</feature>
<feature type="transmembrane region" description="Helical" evidence="2">
    <location>
        <begin position="209"/>
        <end position="235"/>
    </location>
</feature>
<evidence type="ECO:0000313" key="4">
    <source>
        <dbReference type="EMBL" id="KJA20080.1"/>
    </source>
</evidence>
<feature type="transmembrane region" description="Helical" evidence="2">
    <location>
        <begin position="71"/>
        <end position="90"/>
    </location>
</feature>
<reference evidence="5" key="1">
    <citation type="submission" date="2014-04" db="EMBL/GenBank/DDBJ databases">
        <title>Evolutionary Origins and Diversification of the Mycorrhizal Mutualists.</title>
        <authorList>
            <consortium name="DOE Joint Genome Institute"/>
            <consortium name="Mycorrhizal Genomics Consortium"/>
            <person name="Kohler A."/>
            <person name="Kuo A."/>
            <person name="Nagy L.G."/>
            <person name="Floudas D."/>
            <person name="Copeland A."/>
            <person name="Barry K.W."/>
            <person name="Cichocki N."/>
            <person name="Veneault-Fourrey C."/>
            <person name="LaButti K."/>
            <person name="Lindquist E.A."/>
            <person name="Lipzen A."/>
            <person name="Lundell T."/>
            <person name="Morin E."/>
            <person name="Murat C."/>
            <person name="Riley R."/>
            <person name="Ohm R."/>
            <person name="Sun H."/>
            <person name="Tunlid A."/>
            <person name="Henrissat B."/>
            <person name="Grigoriev I.V."/>
            <person name="Hibbett D.S."/>
            <person name="Martin F."/>
        </authorList>
    </citation>
    <scope>NUCLEOTIDE SEQUENCE [LARGE SCALE GENOMIC DNA]</scope>
    <source>
        <strain evidence="5">FD-334 SS-4</strain>
    </source>
</reference>
<dbReference type="Proteomes" id="UP000054270">
    <property type="component" value="Unassembled WGS sequence"/>
</dbReference>
<protein>
    <submittedName>
        <fullName evidence="4">Uncharacterized protein</fullName>
    </submittedName>
</protein>
<gene>
    <name evidence="4" type="ORF">HYPSUDRAFT_217305</name>
</gene>
<evidence type="ECO:0000256" key="1">
    <source>
        <dbReference type="SAM" id="MobiDB-lite"/>
    </source>
</evidence>
<feature type="region of interest" description="Disordered" evidence="1">
    <location>
        <begin position="322"/>
        <end position="346"/>
    </location>
</feature>
<feature type="compositionally biased region" description="Polar residues" evidence="1">
    <location>
        <begin position="337"/>
        <end position="346"/>
    </location>
</feature>
<evidence type="ECO:0000313" key="5">
    <source>
        <dbReference type="Proteomes" id="UP000054270"/>
    </source>
</evidence>
<proteinExistence type="predicted"/>
<feature type="region of interest" description="Disordered" evidence="1">
    <location>
        <begin position="430"/>
        <end position="450"/>
    </location>
</feature>
<keyword evidence="5" id="KW-1185">Reference proteome</keyword>
<evidence type="ECO:0000256" key="3">
    <source>
        <dbReference type="SAM" id="SignalP"/>
    </source>
</evidence>
<feature type="chain" id="PRO_5002260723" evidence="3">
    <location>
        <begin position="23"/>
        <end position="551"/>
    </location>
</feature>
<keyword evidence="2" id="KW-0812">Transmembrane</keyword>
<accession>A0A0D2PJB9</accession>
<keyword evidence="3" id="KW-0732">Signal</keyword>
<dbReference type="AlphaFoldDB" id="A0A0D2PJB9"/>
<sequence length="551" mass="60755">MLISTIQLWAVWLVSIFSPSYLKEKVSFVVDIVKCIAYLLSARLSNKDIDVFDARPGHRSISQVISLHGHFTAAITSAIVEFLACFVLAFKYRLRGSRKHIFPVVKRRAQATLSVAFKYVIRRATHFTHHAGRTSTGTVAEGVFVRLVSTCSSVLKELRNNFYFILGDDNIALASTWTVNLIEQLFNALSEAVSSCLDSIFLESRRSSLVWAIYAPTSTAFALTLYSMSISLAFISAYTSDPTTAVFKPKRSRTIREKKSASYALVPRLFISAETHNQITSQRRSPVTPNKKHSNETSTIDASVISAIKKCTVPVPDICIIPPDDSTTAHNPRPRRYSSTPPNTRPLSEELLRALGCSSLGLSFPCTEHSNLRFSSPFSQIDSSDASAGVINHTPEPSSKVRVKVVAGDNKENQSVQCTTEHANMWASERRSRLMRAPSTPAKRKGKARAADSLTLNAAPMKARSKGATRQIKIVRDSRRKPDVPMAADTTVFMTPEGTSRIGAECTSEAGSDVDTMNCIGRMITSRDKSGLWRPYLDPEILAKLPPSLHP</sequence>
<keyword evidence="2" id="KW-0472">Membrane</keyword>
<dbReference type="OrthoDB" id="3070907at2759"/>
<keyword evidence="2" id="KW-1133">Transmembrane helix</keyword>